<dbReference type="AlphaFoldDB" id="A0A7S0QVJ1"/>
<dbReference type="EMBL" id="HBEZ01053252">
    <property type="protein sequence ID" value="CAD8655466.1"/>
    <property type="molecule type" value="Transcribed_RNA"/>
</dbReference>
<evidence type="ECO:0000313" key="2">
    <source>
        <dbReference type="EMBL" id="CAD8655466.1"/>
    </source>
</evidence>
<dbReference type="PANTHER" id="PTHR47236">
    <property type="entry name" value="GENE, 32742-RELATED-RELATED"/>
    <property type="match status" value="1"/>
</dbReference>
<reference evidence="2" key="1">
    <citation type="submission" date="2021-01" db="EMBL/GenBank/DDBJ databases">
        <authorList>
            <person name="Corre E."/>
            <person name="Pelletier E."/>
            <person name="Niang G."/>
            <person name="Scheremetjew M."/>
            <person name="Finn R."/>
            <person name="Kale V."/>
            <person name="Holt S."/>
            <person name="Cochrane G."/>
            <person name="Meng A."/>
            <person name="Brown T."/>
            <person name="Cohen L."/>
        </authorList>
    </citation>
    <scope>NUCLEOTIDE SEQUENCE</scope>
    <source>
        <strain evidence="2">CCAP979/52</strain>
    </source>
</reference>
<dbReference type="PANTHER" id="PTHR47236:SF4">
    <property type="entry name" value="GENE 9195-RELATED"/>
    <property type="match status" value="1"/>
</dbReference>
<organism evidence="2">
    <name type="scientific">Cryptomonas curvata</name>
    <dbReference type="NCBI Taxonomy" id="233186"/>
    <lineage>
        <taxon>Eukaryota</taxon>
        <taxon>Cryptophyceae</taxon>
        <taxon>Cryptomonadales</taxon>
        <taxon>Cryptomonadaceae</taxon>
        <taxon>Cryptomonas</taxon>
    </lineage>
</organism>
<protein>
    <submittedName>
        <fullName evidence="2">Uncharacterized protein</fullName>
    </submittedName>
</protein>
<sequence length="216" mass="23517">MFPLSTSRLSWICSILMISSTFAWKPNDCGYYYPPEAKTEVPQIPCKAGFYCPLKPNVTRITPIKCPGGRYCPPGSCAPLNCTCGYKCPPLSSAPIECQPPFYCPRPRATNQTICPIGFYCPEPRMCKPLKCPPGTFVTCAGKVRCETCDRGRYCPIPTKSLLCPVNYYCLPGSSAPTPCPKYHTCPLGNWAPIPIPDRRSLPGEAASEGAATSKA</sequence>
<gene>
    <name evidence="2" type="ORF">CCUR1050_LOCUS29220</name>
</gene>
<feature type="signal peptide" evidence="1">
    <location>
        <begin position="1"/>
        <end position="23"/>
    </location>
</feature>
<feature type="chain" id="PRO_5031229224" evidence="1">
    <location>
        <begin position="24"/>
        <end position="216"/>
    </location>
</feature>
<keyword evidence="1" id="KW-0732">Signal</keyword>
<dbReference type="SMART" id="SM01411">
    <property type="entry name" value="Ephrin_rec_like"/>
    <property type="match status" value="2"/>
</dbReference>
<evidence type="ECO:0000256" key="1">
    <source>
        <dbReference type="SAM" id="SignalP"/>
    </source>
</evidence>
<proteinExistence type="predicted"/>
<accession>A0A7S0QVJ1</accession>
<name>A0A7S0QVJ1_9CRYP</name>